<name>A0AAD4X679_9MAGN</name>
<comment type="caution">
    <text evidence="1">The sequence shown here is derived from an EMBL/GenBank/DDBJ whole genome shotgun (WGS) entry which is preliminary data.</text>
</comment>
<sequence>MNYHWKALLANGDYSRTLLFFVVKGMRSLFTDRENHIDARKQICKTPASEKNYSVCVDASVSYSWQYRSYRSLVSKDHTRKNQYREETRNLWGGPYGQL</sequence>
<evidence type="ECO:0000313" key="2">
    <source>
        <dbReference type="Proteomes" id="UP001202328"/>
    </source>
</evidence>
<gene>
    <name evidence="1" type="ORF">MKW98_019938</name>
</gene>
<reference evidence="1" key="1">
    <citation type="submission" date="2022-04" db="EMBL/GenBank/DDBJ databases">
        <title>A functionally conserved STORR gene fusion in Papaver species that diverged 16.8 million years ago.</title>
        <authorList>
            <person name="Catania T."/>
        </authorList>
    </citation>
    <scope>NUCLEOTIDE SEQUENCE</scope>
    <source>
        <strain evidence="1">S-188037</strain>
    </source>
</reference>
<proteinExistence type="predicted"/>
<accession>A0AAD4X679</accession>
<keyword evidence="2" id="KW-1185">Reference proteome</keyword>
<protein>
    <submittedName>
        <fullName evidence="1">Uncharacterized protein</fullName>
    </submittedName>
</protein>
<organism evidence="1 2">
    <name type="scientific">Papaver atlanticum</name>
    <dbReference type="NCBI Taxonomy" id="357466"/>
    <lineage>
        <taxon>Eukaryota</taxon>
        <taxon>Viridiplantae</taxon>
        <taxon>Streptophyta</taxon>
        <taxon>Embryophyta</taxon>
        <taxon>Tracheophyta</taxon>
        <taxon>Spermatophyta</taxon>
        <taxon>Magnoliopsida</taxon>
        <taxon>Ranunculales</taxon>
        <taxon>Papaveraceae</taxon>
        <taxon>Papaveroideae</taxon>
        <taxon>Papaver</taxon>
    </lineage>
</organism>
<dbReference type="Proteomes" id="UP001202328">
    <property type="component" value="Unassembled WGS sequence"/>
</dbReference>
<evidence type="ECO:0000313" key="1">
    <source>
        <dbReference type="EMBL" id="KAI3851939.1"/>
    </source>
</evidence>
<dbReference type="AlphaFoldDB" id="A0AAD4X679"/>
<dbReference type="EMBL" id="JAJJMB010015809">
    <property type="protein sequence ID" value="KAI3851939.1"/>
    <property type="molecule type" value="Genomic_DNA"/>
</dbReference>